<sequence>MQSDSFHAPPVSLSDAARERLRSLGARVTQPRVQVLACLMGSEHPLTHQAVLEHMAVASEPVDRVTVYRILDWLVEQHLAYKHAGDDRVFRFSLTEHVEAEAQAHRQHGHFECVCCHRTYCLDGPAAPVADMVPETSVPAGFAVEHVELTLKGRCPQCH</sequence>
<dbReference type="Proteomes" id="UP000004277">
    <property type="component" value="Unassembled WGS sequence"/>
</dbReference>
<name>A0ACD3SLF0_9BURK</name>
<accession>A0ACD3SLF0</accession>
<reference evidence="1" key="1">
    <citation type="submission" date="2019-05" db="EMBL/GenBank/DDBJ databases">
        <title>Revised genome assembly of Burkholderiaceae (previously Ralstonia) sp. PBA.</title>
        <authorList>
            <person name="Gan H.M."/>
        </authorList>
    </citation>
    <scope>NUCLEOTIDE SEQUENCE</scope>
    <source>
        <strain evidence="1">PBA</strain>
    </source>
</reference>
<evidence type="ECO:0000313" key="1">
    <source>
        <dbReference type="EMBL" id="TMS57000.1"/>
    </source>
</evidence>
<keyword evidence="2" id="KW-1185">Reference proteome</keyword>
<evidence type="ECO:0000313" key="2">
    <source>
        <dbReference type="Proteomes" id="UP000004277"/>
    </source>
</evidence>
<protein>
    <submittedName>
        <fullName evidence="1">Transcriptional repressor</fullName>
    </submittedName>
</protein>
<comment type="caution">
    <text evidence="1">The sequence shown here is derived from an EMBL/GenBank/DDBJ whole genome shotgun (WGS) entry which is preliminary data.</text>
</comment>
<dbReference type="EMBL" id="AKCV02000025">
    <property type="protein sequence ID" value="TMS57000.1"/>
    <property type="molecule type" value="Genomic_DNA"/>
</dbReference>
<proteinExistence type="predicted"/>
<gene>
    <name evidence="1" type="ORF">MW7_013600</name>
</gene>
<organism evidence="1 2">
    <name type="scientific">Imbroritus primus</name>
    <dbReference type="NCBI Taxonomy" id="3058603"/>
    <lineage>
        <taxon>Bacteria</taxon>
        <taxon>Pseudomonadati</taxon>
        <taxon>Pseudomonadota</taxon>
        <taxon>Betaproteobacteria</taxon>
        <taxon>Burkholderiales</taxon>
        <taxon>Burkholderiaceae</taxon>
        <taxon>Imbroritus</taxon>
    </lineage>
</organism>